<dbReference type="EMBL" id="LKAM01000013">
    <property type="protein sequence ID" value="KUM46181.1"/>
    <property type="molecule type" value="Genomic_DNA"/>
</dbReference>
<comment type="caution">
    <text evidence="2">The sequence shown here is derived from an EMBL/GenBank/DDBJ whole genome shotgun (WGS) entry which is preliminary data.</text>
</comment>
<protein>
    <submittedName>
        <fullName evidence="2">Uncharacterized protein</fullName>
    </submittedName>
</protein>
<proteinExistence type="predicted"/>
<organism evidence="2">
    <name type="scientific">Picea glauca</name>
    <name type="common">White spruce</name>
    <name type="synonym">Pinus glauca</name>
    <dbReference type="NCBI Taxonomy" id="3330"/>
    <lineage>
        <taxon>Eukaryota</taxon>
        <taxon>Viridiplantae</taxon>
        <taxon>Streptophyta</taxon>
        <taxon>Embryophyta</taxon>
        <taxon>Tracheophyta</taxon>
        <taxon>Spermatophyta</taxon>
        <taxon>Pinopsida</taxon>
        <taxon>Pinidae</taxon>
        <taxon>Conifers I</taxon>
        <taxon>Pinales</taxon>
        <taxon>Pinaceae</taxon>
        <taxon>Picea</taxon>
    </lineage>
</organism>
<sequence length="52" mass="5815">MGEETHHMGEEEDAKARSTYRRGQPCACPRAPPYSLLPFSPYSFLNDRGNSG</sequence>
<evidence type="ECO:0000256" key="1">
    <source>
        <dbReference type="SAM" id="MobiDB-lite"/>
    </source>
</evidence>
<evidence type="ECO:0000313" key="2">
    <source>
        <dbReference type="EMBL" id="KUM46181.1"/>
    </source>
</evidence>
<dbReference type="AlphaFoldDB" id="A0A101LVM4"/>
<feature type="compositionally biased region" description="Low complexity" evidence="1">
    <location>
        <begin position="33"/>
        <end position="45"/>
    </location>
</feature>
<keyword evidence="2" id="KW-0496">Mitochondrion</keyword>
<name>A0A101LVM4_PICGL</name>
<accession>A0A101LVM4</accession>
<reference evidence="2" key="1">
    <citation type="journal article" date="2015" name="Genome Biol. Evol.">
        <title>Organellar Genomes of White Spruce (Picea glauca): Assembly and Annotation.</title>
        <authorList>
            <person name="Jackman S.D."/>
            <person name="Warren R.L."/>
            <person name="Gibb E.A."/>
            <person name="Vandervalk B.P."/>
            <person name="Mohamadi H."/>
            <person name="Chu J."/>
            <person name="Raymond A."/>
            <person name="Pleasance S."/>
            <person name="Coope R."/>
            <person name="Wildung M.R."/>
            <person name="Ritland C.E."/>
            <person name="Bousquet J."/>
            <person name="Jones S.J."/>
            <person name="Bohlmann J."/>
            <person name="Birol I."/>
        </authorList>
    </citation>
    <scope>NUCLEOTIDE SEQUENCE [LARGE SCALE GENOMIC DNA]</scope>
    <source>
        <tissue evidence="2">Flushing bud</tissue>
    </source>
</reference>
<gene>
    <name evidence="2" type="ORF">ABT39_MTgene1987</name>
</gene>
<feature type="region of interest" description="Disordered" evidence="1">
    <location>
        <begin position="1"/>
        <end position="52"/>
    </location>
</feature>
<geneLocation type="mitochondrion" evidence="2"/>